<gene>
    <name evidence="1" type="ORF">GSLYS_00009721001</name>
</gene>
<protein>
    <submittedName>
        <fullName evidence="1">Uncharacterized protein</fullName>
    </submittedName>
</protein>
<proteinExistence type="predicted"/>
<sequence>MIVDVRQAIQEYKREHGLKGPVNKNNVVLSNRKVEWSSLQKEDDDDYSSVENEECDFSTKIGTEVEITSGRLIGLPKFLPLSLDGLQQFVIDLIKKPIVIELKKEKDANMDDITFTEDEIDLFKVYSATFKCQVKLKGDVIFKTSTCFGVYQSCLEVPISDIIGKTSWTVEGKCTFHLRLNDRQ</sequence>
<accession>A0AAV2HUJ8</accession>
<comment type="caution">
    <text evidence="1">The sequence shown here is derived from an EMBL/GenBank/DDBJ whole genome shotgun (WGS) entry which is preliminary data.</text>
</comment>
<reference evidence="1 2" key="1">
    <citation type="submission" date="2024-04" db="EMBL/GenBank/DDBJ databases">
        <authorList>
            <consortium name="Genoscope - CEA"/>
            <person name="William W."/>
        </authorList>
    </citation>
    <scope>NUCLEOTIDE SEQUENCE [LARGE SCALE GENOMIC DNA]</scope>
</reference>
<name>A0AAV2HUJ8_LYMST</name>
<keyword evidence="2" id="KW-1185">Reference proteome</keyword>
<organism evidence="1 2">
    <name type="scientific">Lymnaea stagnalis</name>
    <name type="common">Great pond snail</name>
    <name type="synonym">Helix stagnalis</name>
    <dbReference type="NCBI Taxonomy" id="6523"/>
    <lineage>
        <taxon>Eukaryota</taxon>
        <taxon>Metazoa</taxon>
        <taxon>Spiralia</taxon>
        <taxon>Lophotrochozoa</taxon>
        <taxon>Mollusca</taxon>
        <taxon>Gastropoda</taxon>
        <taxon>Heterobranchia</taxon>
        <taxon>Euthyneura</taxon>
        <taxon>Panpulmonata</taxon>
        <taxon>Hygrophila</taxon>
        <taxon>Lymnaeoidea</taxon>
        <taxon>Lymnaeidae</taxon>
        <taxon>Lymnaea</taxon>
    </lineage>
</organism>
<evidence type="ECO:0000313" key="1">
    <source>
        <dbReference type="EMBL" id="CAL1535761.1"/>
    </source>
</evidence>
<dbReference type="AlphaFoldDB" id="A0AAV2HUJ8"/>
<evidence type="ECO:0000313" key="2">
    <source>
        <dbReference type="Proteomes" id="UP001497497"/>
    </source>
</evidence>
<dbReference type="Proteomes" id="UP001497497">
    <property type="component" value="Unassembled WGS sequence"/>
</dbReference>
<dbReference type="EMBL" id="CAXITT010000210">
    <property type="protein sequence ID" value="CAL1535761.1"/>
    <property type="molecule type" value="Genomic_DNA"/>
</dbReference>